<protein>
    <submittedName>
        <fullName evidence="3">Uncharacterized protein</fullName>
    </submittedName>
</protein>
<dbReference type="SUPFAM" id="SSF141571">
    <property type="entry name" value="Pentapeptide repeat-like"/>
    <property type="match status" value="1"/>
</dbReference>
<dbReference type="InterPro" id="IPR001646">
    <property type="entry name" value="5peptide_repeat"/>
</dbReference>
<feature type="region of interest" description="Disordered" evidence="1">
    <location>
        <begin position="489"/>
        <end position="508"/>
    </location>
</feature>
<dbReference type="Pfam" id="PF00805">
    <property type="entry name" value="Pentapeptide"/>
    <property type="match status" value="1"/>
</dbReference>
<dbReference type="Gene3D" id="2.160.20.80">
    <property type="entry name" value="E3 ubiquitin-protein ligase SopA"/>
    <property type="match status" value="1"/>
</dbReference>
<evidence type="ECO:0000313" key="4">
    <source>
        <dbReference type="Proteomes" id="UP001190700"/>
    </source>
</evidence>
<name>A0AAE0L1E9_9CHLO</name>
<keyword evidence="2" id="KW-0812">Transmembrane</keyword>
<evidence type="ECO:0000313" key="3">
    <source>
        <dbReference type="EMBL" id="KAK3268561.1"/>
    </source>
</evidence>
<dbReference type="Proteomes" id="UP001190700">
    <property type="component" value="Unassembled WGS sequence"/>
</dbReference>
<dbReference type="AlphaFoldDB" id="A0AAE0L1E9"/>
<evidence type="ECO:0000256" key="2">
    <source>
        <dbReference type="SAM" id="Phobius"/>
    </source>
</evidence>
<feature type="region of interest" description="Disordered" evidence="1">
    <location>
        <begin position="269"/>
        <end position="314"/>
    </location>
</feature>
<evidence type="ECO:0000256" key="1">
    <source>
        <dbReference type="SAM" id="MobiDB-lite"/>
    </source>
</evidence>
<keyword evidence="4" id="KW-1185">Reference proteome</keyword>
<gene>
    <name evidence="3" type="ORF">CYMTET_22946</name>
</gene>
<reference evidence="3 4" key="1">
    <citation type="journal article" date="2015" name="Genome Biol. Evol.">
        <title>Comparative Genomics of a Bacterivorous Green Alga Reveals Evolutionary Causalities and Consequences of Phago-Mixotrophic Mode of Nutrition.</title>
        <authorList>
            <person name="Burns J.A."/>
            <person name="Paasch A."/>
            <person name="Narechania A."/>
            <person name="Kim E."/>
        </authorList>
    </citation>
    <scope>NUCLEOTIDE SEQUENCE [LARGE SCALE GENOMIC DNA]</scope>
    <source>
        <strain evidence="3 4">PLY_AMNH</strain>
    </source>
</reference>
<proteinExistence type="predicted"/>
<keyword evidence="2" id="KW-1133">Transmembrane helix</keyword>
<feature type="region of interest" description="Disordered" evidence="1">
    <location>
        <begin position="424"/>
        <end position="471"/>
    </location>
</feature>
<organism evidence="3 4">
    <name type="scientific">Cymbomonas tetramitiformis</name>
    <dbReference type="NCBI Taxonomy" id="36881"/>
    <lineage>
        <taxon>Eukaryota</taxon>
        <taxon>Viridiplantae</taxon>
        <taxon>Chlorophyta</taxon>
        <taxon>Pyramimonadophyceae</taxon>
        <taxon>Pyramimonadales</taxon>
        <taxon>Pyramimonadaceae</taxon>
        <taxon>Cymbomonas</taxon>
    </lineage>
</organism>
<feature type="compositionally biased region" description="Polar residues" evidence="1">
    <location>
        <begin position="424"/>
        <end position="435"/>
    </location>
</feature>
<feature type="compositionally biased region" description="Acidic residues" evidence="1">
    <location>
        <begin position="100"/>
        <end position="134"/>
    </location>
</feature>
<accession>A0AAE0L1E9</accession>
<keyword evidence="2" id="KW-0472">Membrane</keyword>
<dbReference type="EMBL" id="LGRX02011743">
    <property type="protein sequence ID" value="KAK3268561.1"/>
    <property type="molecule type" value="Genomic_DNA"/>
</dbReference>
<comment type="caution">
    <text evidence="3">The sequence shown here is derived from an EMBL/GenBank/DDBJ whole genome shotgun (WGS) entry which is preliminary data.</text>
</comment>
<feature type="compositionally biased region" description="Basic and acidic residues" evidence="1">
    <location>
        <begin position="440"/>
        <end position="454"/>
    </location>
</feature>
<feature type="transmembrane region" description="Helical" evidence="2">
    <location>
        <begin position="710"/>
        <end position="730"/>
    </location>
</feature>
<sequence length="744" mass="84115">MLCAWHLALHSRLKANLQGARLIKAGLEGAILDGANMNQAKLEGLDFENVQFSSKTLLDGVDFPNFVVPSERRLPPPDNSLLYALFKQTTLQLFEGQGGVDDDDDDDDRDDKADDDDARDDDRDYDDDDDDDDSGAAAQLARDTFDTMVPVESFEAYCEDLLPNFVSNLSVRMQDMLKKMLSDLLGKRDLAYEIFFKDGAKHLQEGVVECVFYELENGRRAFLLDARGDLHALLSSLQKRFGDGGQFDVPKGGEKPALELLKKLLSKKKKEEEEDKGEMTEAKEKEEEDKGEMKEAKEKDEEDKGEMKEEEAQEDIRKAVKEWIREQVEPKIEDLAAKADKQGCMKYMSSLLQELNEGTVITLLSKSHQRDLSKFLSEEQESPDGFLSKILKESDPWRQGFEEYVKRQAEIVYWKQVKFVQSKPADSSADSSETRALQRKVHDTVRDLFRDDPQRTSPGPPQAQAEDKPPKGLWPFCLAGRVRIWPSADKGPVKGRLKPPPGDKTSARKRMVRAAVKFEKRQKLLMQEWVQKFAQEKLPSYMADSVCNAAAKVKQGTTRGWLAGSTKYELKGTRGLLHKMMTISPLQLTKHLDELDYLMNRLDKAEEPVQSLTWEDSIGAWVALSELLPVIQAERGRRVLEAIFADKDVLDALGKGEFFLKSTGVLPQHMLSTLKANLVGHMQTNLYMYKQAIQHEQANIRRVQEMQGRFIALVGATVAAILIGIANVLGQVSYDYYVDYVGSR</sequence>
<feature type="region of interest" description="Disordered" evidence="1">
    <location>
        <begin position="96"/>
        <end position="135"/>
    </location>
</feature>
<feature type="compositionally biased region" description="Acidic residues" evidence="1">
    <location>
        <begin position="300"/>
        <end position="313"/>
    </location>
</feature>